<reference evidence="2 3" key="2">
    <citation type="journal article" date="2017" name="Nature">
        <title>The Apostasia genome and the evolution of orchids.</title>
        <authorList>
            <person name="Zhang G.Q."/>
            <person name="Liu K.W."/>
            <person name="Li Z."/>
            <person name="Lohaus R."/>
            <person name="Hsiao Y.Y."/>
            <person name="Niu S.C."/>
            <person name="Wang J.Y."/>
            <person name="Lin Y.C."/>
            <person name="Xu Q."/>
            <person name="Chen L.J."/>
            <person name="Yoshida K."/>
            <person name="Fujiwara S."/>
            <person name="Wang Z.W."/>
            <person name="Zhang Y.Q."/>
            <person name="Mitsuda N."/>
            <person name="Wang M."/>
            <person name="Liu G.H."/>
            <person name="Pecoraro L."/>
            <person name="Huang H.X."/>
            <person name="Xiao X.J."/>
            <person name="Lin M."/>
            <person name="Wu X.Y."/>
            <person name="Wu W.L."/>
            <person name="Chen Y.Y."/>
            <person name="Chang S.B."/>
            <person name="Sakamoto S."/>
            <person name="Ohme-Takagi M."/>
            <person name="Yagi M."/>
            <person name="Zeng S.J."/>
            <person name="Shen C.Y."/>
            <person name="Yeh C.M."/>
            <person name="Luo Y.B."/>
            <person name="Tsai W.C."/>
            <person name="Van de Peer Y."/>
            <person name="Liu Z.J."/>
        </authorList>
    </citation>
    <scope>NUCLEOTIDE SEQUENCE [LARGE SCALE GENOMIC DNA]</scope>
    <source>
        <tissue evidence="2">The whole plant</tissue>
    </source>
</reference>
<feature type="region of interest" description="Disordered" evidence="1">
    <location>
        <begin position="116"/>
        <end position="137"/>
    </location>
</feature>
<feature type="region of interest" description="Disordered" evidence="1">
    <location>
        <begin position="1"/>
        <end position="22"/>
    </location>
</feature>
<name>A0A2I0W1Y5_9ASPA</name>
<gene>
    <name evidence="2" type="ORF">MA16_Dca023243</name>
</gene>
<proteinExistence type="predicted"/>
<organism evidence="2 3">
    <name type="scientific">Dendrobium catenatum</name>
    <dbReference type="NCBI Taxonomy" id="906689"/>
    <lineage>
        <taxon>Eukaryota</taxon>
        <taxon>Viridiplantae</taxon>
        <taxon>Streptophyta</taxon>
        <taxon>Embryophyta</taxon>
        <taxon>Tracheophyta</taxon>
        <taxon>Spermatophyta</taxon>
        <taxon>Magnoliopsida</taxon>
        <taxon>Liliopsida</taxon>
        <taxon>Asparagales</taxon>
        <taxon>Orchidaceae</taxon>
        <taxon>Epidendroideae</taxon>
        <taxon>Malaxideae</taxon>
        <taxon>Dendrobiinae</taxon>
        <taxon>Dendrobium</taxon>
    </lineage>
</organism>
<dbReference type="Proteomes" id="UP000233837">
    <property type="component" value="Unassembled WGS sequence"/>
</dbReference>
<reference evidence="2 3" key="1">
    <citation type="journal article" date="2016" name="Sci. Rep.">
        <title>The Dendrobium catenatum Lindl. genome sequence provides insights into polysaccharide synthase, floral development and adaptive evolution.</title>
        <authorList>
            <person name="Zhang G.Q."/>
            <person name="Xu Q."/>
            <person name="Bian C."/>
            <person name="Tsai W.C."/>
            <person name="Yeh C.M."/>
            <person name="Liu K.W."/>
            <person name="Yoshida K."/>
            <person name="Zhang L.S."/>
            <person name="Chang S.B."/>
            <person name="Chen F."/>
            <person name="Shi Y."/>
            <person name="Su Y.Y."/>
            <person name="Zhang Y.Q."/>
            <person name="Chen L.J."/>
            <person name="Yin Y."/>
            <person name="Lin M."/>
            <person name="Huang H."/>
            <person name="Deng H."/>
            <person name="Wang Z.W."/>
            <person name="Zhu S.L."/>
            <person name="Zhao X."/>
            <person name="Deng C."/>
            <person name="Niu S.C."/>
            <person name="Huang J."/>
            <person name="Wang M."/>
            <person name="Liu G.H."/>
            <person name="Yang H.J."/>
            <person name="Xiao X.J."/>
            <person name="Hsiao Y.Y."/>
            <person name="Wu W.L."/>
            <person name="Chen Y.Y."/>
            <person name="Mitsuda N."/>
            <person name="Ohme-Takagi M."/>
            <person name="Luo Y.B."/>
            <person name="Van de Peer Y."/>
            <person name="Liu Z.J."/>
        </authorList>
    </citation>
    <scope>NUCLEOTIDE SEQUENCE [LARGE SCALE GENOMIC DNA]</scope>
    <source>
        <tissue evidence="2">The whole plant</tissue>
    </source>
</reference>
<sequence length="334" mass="36723">MSSSSKRSRLAAGSSSSSCHHSARFLSAENEDAYHKYKACKITPSKMLNQAALNFEMPLSIFFSIGDKSLKNPSLMKKMENMPPQQLQLIHDDMQHPELAFYSNNSFNVLHSTRLHSGDEEPQRDEEEEAPAPIPTPILLRQHSQLDQLVERYDQLLLLFTELVPGRLMDGRRPASAGEFAGIVKGRGTALAKEIDSFRSFAVLNRGKDDVGVSGDQDLGGILRKKPVGGDCGRTSGPFVIKENGMESIKKVSFVDGKGKEIVVDDGGDSIDLGKKVVDQFTNVHVASSIGRNCFNDRNGDVYNCDHGNFDVTICPSSALESNRDTDKMADESR</sequence>
<dbReference type="EMBL" id="KZ503012">
    <property type="protein sequence ID" value="PKU69676.1"/>
    <property type="molecule type" value="Genomic_DNA"/>
</dbReference>
<dbReference type="AlphaFoldDB" id="A0A2I0W1Y5"/>
<evidence type="ECO:0000313" key="3">
    <source>
        <dbReference type="Proteomes" id="UP000233837"/>
    </source>
</evidence>
<evidence type="ECO:0000313" key="2">
    <source>
        <dbReference type="EMBL" id="PKU69676.1"/>
    </source>
</evidence>
<evidence type="ECO:0000256" key="1">
    <source>
        <dbReference type="SAM" id="MobiDB-lite"/>
    </source>
</evidence>
<accession>A0A2I0W1Y5</accession>
<protein>
    <submittedName>
        <fullName evidence="2">Uncharacterized protein</fullName>
    </submittedName>
</protein>
<keyword evidence="3" id="KW-1185">Reference proteome</keyword>